<feature type="compositionally biased region" description="Low complexity" evidence="1">
    <location>
        <begin position="944"/>
        <end position="962"/>
    </location>
</feature>
<evidence type="ECO:0000256" key="1">
    <source>
        <dbReference type="SAM" id="MobiDB-lite"/>
    </source>
</evidence>
<evidence type="ECO:0000313" key="3">
    <source>
        <dbReference type="Proteomes" id="UP001521116"/>
    </source>
</evidence>
<feature type="region of interest" description="Disordered" evidence="1">
    <location>
        <begin position="513"/>
        <end position="582"/>
    </location>
</feature>
<organism evidence="2 3">
    <name type="scientific">Neofusicoccum ribis</name>
    <dbReference type="NCBI Taxonomy" id="45134"/>
    <lineage>
        <taxon>Eukaryota</taxon>
        <taxon>Fungi</taxon>
        <taxon>Dikarya</taxon>
        <taxon>Ascomycota</taxon>
        <taxon>Pezizomycotina</taxon>
        <taxon>Dothideomycetes</taxon>
        <taxon>Dothideomycetes incertae sedis</taxon>
        <taxon>Botryosphaeriales</taxon>
        <taxon>Botryosphaeriaceae</taxon>
        <taxon>Neofusicoccum</taxon>
    </lineage>
</organism>
<feature type="compositionally biased region" description="Low complexity" evidence="1">
    <location>
        <begin position="408"/>
        <end position="423"/>
    </location>
</feature>
<reference evidence="2 3" key="1">
    <citation type="submission" date="2024-02" db="EMBL/GenBank/DDBJ databases">
        <title>De novo assembly and annotation of 12 fungi associated with fruit tree decline syndrome in Ontario, Canada.</title>
        <authorList>
            <person name="Sulman M."/>
            <person name="Ellouze W."/>
            <person name="Ilyukhin E."/>
        </authorList>
    </citation>
    <scope>NUCLEOTIDE SEQUENCE [LARGE SCALE GENOMIC DNA]</scope>
    <source>
        <strain evidence="2 3">M1-105</strain>
    </source>
</reference>
<gene>
    <name evidence="2" type="ORF">SLS56_000026</name>
</gene>
<dbReference type="Proteomes" id="UP001521116">
    <property type="component" value="Unassembled WGS sequence"/>
</dbReference>
<sequence>MPSFQVNCSYTFSTASKYTWVKVKASTTITRAVEYVIVNRRTNTTRTSTSTFELPADHTMPLTNEAGTRVWRKTISAPVSGATTWTTFVTSIAYPTVFTQYPSGYHWWGVLPTTAPGGESVCSWAPDYYTGLNPSTKTTTISRSMTTLDCFGVGTSQPMQQSCITKTPGTTTSTSTSYTWIPVATGAHVNFTSIQDHAPSPWVDPEDPRGYLYVVGVLASGTSNDSAETGTGMPLSGEGPSVDTGMGVPLPDQGPPGVSDAAFSSCAFTYARDPNNPWIATVNPVLPVESAYYLTLTSTSIEDDDGPTTTSEASVNIGNGLGSLLATATGAASTDAVASSGASAALDQPSETSAPQDTSFTIGNIISEAATNPLVSYTVDGVAYTPSSAQSSAGSAQSTAEISFAFPTPAASPSATEASDTASFDLGPSKPTSSEDQSVGIDMGFTKSSSAPALTIGIDTTQAGTPAATPGGDVSVSGEGFNTGIKPTLTGPTLILTEISGQFVLATVGATSAPATSAGTTTGLGGMILSGLGETGSSAPEQTTAASEPESPEQTTAPAESDSPEQTSAALEPDSPEQTTDAGLPVVTTAAPQEPESTAAAAAPTPVEVGGITVSQNSDTQLVVGSQTLEAGSTIVVGTGSSTTAVALETDGSSTHIVVGTATATVPEATGSAEAAPSPIEVGGVTASQNAASEIVVGTQTLAPGSSIIVGSGSSTTAVALQTTDGTTQLVVGSTTAVVPAAAPASTASAPAPFEVDGVTVSQNTASQLVVGSQTLAPGSTITIGSGSSTTAIALHTASGSTQLIVGSTTAAIPTAAAAGAAIIFGSQTLRAGSTLTLGTGSRTTAVALTTDAAGHSAVVVADASTTYTVAAGSTSASPTTGARLLTAGGTTELAIGATTYTFKTGGPAIALSTRGGTTVVVAGTGSAQSLIPIPTGMAEGEKSSSASSAKATATGDGLPSSGLGGGVGWATSGSGGAAASGSGAAAESSTGAAGRAEAGWVGVVWVVVVAVAVVV</sequence>
<dbReference type="EMBL" id="JAJVDC020000001">
    <property type="protein sequence ID" value="KAL1638218.1"/>
    <property type="molecule type" value="Genomic_DNA"/>
</dbReference>
<feature type="region of interest" description="Disordered" evidence="1">
    <location>
        <begin position="408"/>
        <end position="439"/>
    </location>
</feature>
<accession>A0ABR3TFA2</accession>
<name>A0ABR3TFA2_9PEZI</name>
<feature type="region of interest" description="Disordered" evidence="1">
    <location>
        <begin position="936"/>
        <end position="967"/>
    </location>
</feature>
<protein>
    <submittedName>
        <fullName evidence="2">Uncharacterized protein</fullName>
    </submittedName>
</protein>
<keyword evidence="3" id="KW-1185">Reference proteome</keyword>
<evidence type="ECO:0000313" key="2">
    <source>
        <dbReference type="EMBL" id="KAL1638218.1"/>
    </source>
</evidence>
<proteinExistence type="predicted"/>
<comment type="caution">
    <text evidence="2">The sequence shown here is derived from an EMBL/GenBank/DDBJ whole genome shotgun (WGS) entry which is preliminary data.</text>
</comment>
<feature type="compositionally biased region" description="Polar residues" evidence="1">
    <location>
        <begin position="535"/>
        <end position="569"/>
    </location>
</feature>